<name>A0A182IFU4_ANOAR</name>
<proteinExistence type="predicted"/>
<reference evidence="1" key="1">
    <citation type="submission" date="2022-08" db="UniProtKB">
        <authorList>
            <consortium name="EnsemblMetazoa"/>
        </authorList>
    </citation>
    <scope>IDENTIFICATION</scope>
    <source>
        <strain evidence="1">Dongola</strain>
    </source>
</reference>
<dbReference type="VEuPathDB" id="VectorBase:AARA014351"/>
<dbReference type="EnsemblMetazoa" id="AARA014351-RA">
    <property type="protein sequence ID" value="AARA014351-PA"/>
    <property type="gene ID" value="AARA014351"/>
</dbReference>
<dbReference type="Proteomes" id="UP000075840">
    <property type="component" value="Unassembled WGS sequence"/>
</dbReference>
<evidence type="ECO:0000313" key="2">
    <source>
        <dbReference type="Proteomes" id="UP000075840"/>
    </source>
</evidence>
<evidence type="ECO:0000313" key="1">
    <source>
        <dbReference type="EnsemblMetazoa" id="AARA014351-PA"/>
    </source>
</evidence>
<sequence length="33" mass="3663">MLIGLVRDSVMQCFCHTCRAPVLPAGKGRFIRS</sequence>
<accession>A0A182IFU4</accession>
<protein>
    <submittedName>
        <fullName evidence="1">Uncharacterized protein</fullName>
    </submittedName>
</protein>
<keyword evidence="2" id="KW-1185">Reference proteome</keyword>
<organism evidence="1 2">
    <name type="scientific">Anopheles arabiensis</name>
    <name type="common">Mosquito</name>
    <dbReference type="NCBI Taxonomy" id="7173"/>
    <lineage>
        <taxon>Eukaryota</taxon>
        <taxon>Metazoa</taxon>
        <taxon>Ecdysozoa</taxon>
        <taxon>Arthropoda</taxon>
        <taxon>Hexapoda</taxon>
        <taxon>Insecta</taxon>
        <taxon>Pterygota</taxon>
        <taxon>Neoptera</taxon>
        <taxon>Endopterygota</taxon>
        <taxon>Diptera</taxon>
        <taxon>Nematocera</taxon>
        <taxon>Culicoidea</taxon>
        <taxon>Culicidae</taxon>
        <taxon>Anophelinae</taxon>
        <taxon>Anopheles</taxon>
    </lineage>
</organism>
<dbReference type="EMBL" id="APCN01001695">
    <property type="status" value="NOT_ANNOTATED_CDS"/>
    <property type="molecule type" value="Genomic_DNA"/>
</dbReference>
<dbReference type="AlphaFoldDB" id="A0A182IFU4"/>